<name>A0ABY7Y5T0_9GAMM</name>
<dbReference type="Proteomes" id="UP001216828">
    <property type="component" value="Chromosome"/>
</dbReference>
<accession>A0ABY7Y5T0</accession>
<reference evidence="1 2" key="1">
    <citation type="submission" date="2021-08" db="EMBL/GenBank/DDBJ databases">
        <title>Stenotrophomonas forensis sp. nov., isolated from contaminated viral transport media.</title>
        <authorList>
            <person name="Nguyen S.V."/>
            <person name="Edwards D."/>
            <person name="Scott S."/>
            <person name="Doss J."/>
            <person name="Merid S."/>
            <person name="Zelaya E."/>
            <person name="Maza C."/>
            <person name="Mann M."/>
            <person name="Hamilton B."/>
            <person name="Blackwell R."/>
            <person name="Tran A."/>
            <person name="Hauser J."/>
        </authorList>
    </citation>
    <scope>NUCLEOTIDE SEQUENCE [LARGE SCALE GENOMIC DNA]</scope>
    <source>
        <strain evidence="1 2">DFS-20110405</strain>
    </source>
</reference>
<organism evidence="1 2">
    <name type="scientific">Stenotrophomonas forensis</name>
    <dbReference type="NCBI Taxonomy" id="2871169"/>
    <lineage>
        <taxon>Bacteria</taxon>
        <taxon>Pseudomonadati</taxon>
        <taxon>Pseudomonadota</taxon>
        <taxon>Gammaproteobacteria</taxon>
        <taxon>Lysobacterales</taxon>
        <taxon>Lysobacteraceae</taxon>
        <taxon>Stenotrophomonas</taxon>
        <taxon>Stenotrophomonas maltophilia group</taxon>
    </lineage>
</organism>
<evidence type="ECO:0000313" key="1">
    <source>
        <dbReference type="EMBL" id="WDM65333.1"/>
    </source>
</evidence>
<proteinExistence type="predicted"/>
<dbReference type="RefSeq" id="WP_274512449.1">
    <property type="nucleotide sequence ID" value="NZ_CP082270.1"/>
</dbReference>
<dbReference type="InterPro" id="IPR014974">
    <property type="entry name" value="DUF1833"/>
</dbReference>
<evidence type="ECO:0000313" key="2">
    <source>
        <dbReference type="Proteomes" id="UP001216828"/>
    </source>
</evidence>
<keyword evidence="2" id="KW-1185">Reference proteome</keyword>
<sequence length="153" mass="16843">MSTFTERRQRTDDATGILLLLELSAPSFVEVLRIVNDTGDWVSQGNVYTGFPFGFKLPDDVGGQAPRAQLVLDNVGRSITEDLERLQPGELVTARLMITDRADANVIEASYDLPMTQVLVNTRTASAQLGVDFLTRQQAVTLRANPYTLPGIF</sequence>
<protein>
    <submittedName>
        <fullName evidence="1">DUF1833 domain-containing protein</fullName>
    </submittedName>
</protein>
<dbReference type="EMBL" id="CP082270">
    <property type="protein sequence ID" value="WDM65333.1"/>
    <property type="molecule type" value="Genomic_DNA"/>
</dbReference>
<dbReference type="Pfam" id="PF08875">
    <property type="entry name" value="DUF1833"/>
    <property type="match status" value="1"/>
</dbReference>
<gene>
    <name evidence="1" type="ORF">K5L94_08695</name>
</gene>